<evidence type="ECO:0000256" key="1">
    <source>
        <dbReference type="SAM" id="Phobius"/>
    </source>
</evidence>
<gene>
    <name evidence="3" type="ORF">A3D26_03020</name>
</gene>
<accession>A0A1G1V981</accession>
<dbReference type="STRING" id="1797516.A3D26_03020"/>
<protein>
    <recommendedName>
        <fullName evidence="2">SCP domain-containing protein</fullName>
    </recommendedName>
</protein>
<keyword evidence="1" id="KW-1133">Transmembrane helix</keyword>
<evidence type="ECO:0000313" key="4">
    <source>
        <dbReference type="Proteomes" id="UP000178319"/>
    </source>
</evidence>
<dbReference type="CDD" id="cd05379">
    <property type="entry name" value="CAP_bacterial"/>
    <property type="match status" value="1"/>
</dbReference>
<dbReference type="PANTHER" id="PTHR31157:SF1">
    <property type="entry name" value="SCP DOMAIN-CONTAINING PROTEIN"/>
    <property type="match status" value="1"/>
</dbReference>
<dbReference type="InterPro" id="IPR035940">
    <property type="entry name" value="CAP_sf"/>
</dbReference>
<evidence type="ECO:0000259" key="2">
    <source>
        <dbReference type="Pfam" id="PF00188"/>
    </source>
</evidence>
<dbReference type="EMBL" id="MHBZ01000009">
    <property type="protein sequence ID" value="OGY11936.1"/>
    <property type="molecule type" value="Genomic_DNA"/>
</dbReference>
<dbReference type="SUPFAM" id="SSF55797">
    <property type="entry name" value="PR-1-like"/>
    <property type="match status" value="1"/>
</dbReference>
<proteinExistence type="predicted"/>
<keyword evidence="1" id="KW-0472">Membrane</keyword>
<dbReference type="Gene3D" id="3.40.33.10">
    <property type="entry name" value="CAP"/>
    <property type="match status" value="1"/>
</dbReference>
<reference evidence="3 4" key="1">
    <citation type="journal article" date="2016" name="Nat. Commun.">
        <title>Thousands of microbial genomes shed light on interconnected biogeochemical processes in an aquifer system.</title>
        <authorList>
            <person name="Anantharaman K."/>
            <person name="Brown C.T."/>
            <person name="Hug L.A."/>
            <person name="Sharon I."/>
            <person name="Castelle C.J."/>
            <person name="Probst A.J."/>
            <person name="Thomas B.C."/>
            <person name="Singh A."/>
            <person name="Wilkins M.J."/>
            <person name="Karaoz U."/>
            <person name="Brodie E.L."/>
            <person name="Williams K.H."/>
            <person name="Hubbard S.S."/>
            <person name="Banfield J.F."/>
        </authorList>
    </citation>
    <scope>NUCLEOTIDE SEQUENCE [LARGE SCALE GENOMIC DNA]</scope>
</reference>
<dbReference type="AlphaFoldDB" id="A0A1G1V981"/>
<feature type="transmembrane region" description="Helical" evidence="1">
    <location>
        <begin position="21"/>
        <end position="41"/>
    </location>
</feature>
<evidence type="ECO:0000313" key="3">
    <source>
        <dbReference type="EMBL" id="OGY11936.1"/>
    </source>
</evidence>
<sequence length="283" mass="31560">MLSHLIRLFLPHHTNNHRAHLLHPVSILIFLGFFTSLQLLASFVPNLIPLTLGVTNINPQKVIEITNKERSERGLRELKQDPLLSKAAETKAADMISRNYWAHNAPDGTTPWFFFKEVGYTYRYAGENLARDFQEPEEVVKAWINSPSHKENLFSQKYEEIGIAVVEGDLKGTRTVLVVQLFGTKLNSTSAALGTPPEEHLPLLSELVQGKSTQYLSQVASLFSLTQGLGVFILAIFVIIFTLDLIIIKSKNISRSTSRSGVHLFFLVIMILGALALKAGTIL</sequence>
<dbReference type="Proteomes" id="UP000178319">
    <property type="component" value="Unassembled WGS sequence"/>
</dbReference>
<feature type="transmembrane region" description="Helical" evidence="1">
    <location>
        <begin position="260"/>
        <end position="277"/>
    </location>
</feature>
<dbReference type="InterPro" id="IPR014044">
    <property type="entry name" value="CAP_dom"/>
</dbReference>
<dbReference type="Pfam" id="PF00188">
    <property type="entry name" value="CAP"/>
    <property type="match status" value="1"/>
</dbReference>
<feature type="transmembrane region" description="Helical" evidence="1">
    <location>
        <begin position="228"/>
        <end position="248"/>
    </location>
</feature>
<dbReference type="PANTHER" id="PTHR31157">
    <property type="entry name" value="SCP DOMAIN-CONTAINING PROTEIN"/>
    <property type="match status" value="1"/>
</dbReference>
<keyword evidence="1" id="KW-0812">Transmembrane</keyword>
<organism evidence="3 4">
    <name type="scientific">Candidatus Blackburnbacteria bacterium RIFCSPHIGHO2_02_FULL_44_20</name>
    <dbReference type="NCBI Taxonomy" id="1797516"/>
    <lineage>
        <taxon>Bacteria</taxon>
        <taxon>Candidatus Blackburniibacteriota</taxon>
    </lineage>
</organism>
<feature type="domain" description="SCP" evidence="2">
    <location>
        <begin position="65"/>
        <end position="179"/>
    </location>
</feature>
<comment type="caution">
    <text evidence="3">The sequence shown here is derived from an EMBL/GenBank/DDBJ whole genome shotgun (WGS) entry which is preliminary data.</text>
</comment>
<name>A0A1G1V981_9BACT</name>